<name>A0A380TI43_9ZZZZ</name>
<accession>A0A380TI43</accession>
<evidence type="ECO:0000313" key="1">
    <source>
        <dbReference type="EMBL" id="SUS07848.1"/>
    </source>
</evidence>
<proteinExistence type="predicted"/>
<dbReference type="EMBL" id="UIDG01000458">
    <property type="protein sequence ID" value="SUS07848.1"/>
    <property type="molecule type" value="Genomic_DNA"/>
</dbReference>
<reference evidence="1" key="1">
    <citation type="submission" date="2018-07" db="EMBL/GenBank/DDBJ databases">
        <authorList>
            <person name="Quirk P.G."/>
            <person name="Krulwich T.A."/>
        </authorList>
    </citation>
    <scope>NUCLEOTIDE SEQUENCE</scope>
</reference>
<sequence>MRRQHAQLGVLKAEAEQRLDGGLERALIGEQADDLATLALRLHAFPRLRLAAAGPYRRRPVRAIVAASGGSFVPAMIGSAAEAVEPEQACDRTIPAIKGMKRPRLRLVMRPSTP</sequence>
<organism evidence="1">
    <name type="scientific">metagenome</name>
    <dbReference type="NCBI Taxonomy" id="256318"/>
    <lineage>
        <taxon>unclassified sequences</taxon>
        <taxon>metagenomes</taxon>
    </lineage>
</organism>
<dbReference type="AlphaFoldDB" id="A0A380TI43"/>
<protein>
    <submittedName>
        <fullName evidence="1">Uncharacterized protein</fullName>
    </submittedName>
</protein>
<gene>
    <name evidence="1" type="ORF">DF3PB_5100002</name>
</gene>